<dbReference type="AlphaFoldDB" id="A0A6C0H3J0"/>
<evidence type="ECO:0000313" key="1">
    <source>
        <dbReference type="EMBL" id="QHT75098.1"/>
    </source>
</evidence>
<proteinExistence type="predicted"/>
<dbReference type="SUPFAM" id="SSF56219">
    <property type="entry name" value="DNase I-like"/>
    <property type="match status" value="1"/>
</dbReference>
<sequence length="329" mass="37626">MKNKTKTQKNKLAKYIQKGGVNLAIPIQTLTYNLSWASQENKLLGSEEDFVRRCNYLKRNCYKEALNKIEELHNEINFDVIGIQEVADPDLVTEIRKRTGLQGWYRGATWNSEARAYSGCAIFWNTGLLGTMASSKTINLAQPDDDGKCDARTCCIINTTMDINLIVAHFPWLNNKDDVSNISKIITMHISSNGPIIILADTNDSQTLISQENPLKIKNKELSHGLMKQEAKTILKSCCWHESTHEKYKHLADTGDYILSENVENIRIPIIRPTNYKTDKRLYSDHMPVIATVILKVPKLSTRRIYASKFRTIYDKFKTPKSRKWVTVV</sequence>
<name>A0A6C0H3J0_9ZZZZ</name>
<dbReference type="Gene3D" id="3.60.10.10">
    <property type="entry name" value="Endonuclease/exonuclease/phosphatase"/>
    <property type="match status" value="1"/>
</dbReference>
<dbReference type="EMBL" id="MN739863">
    <property type="protein sequence ID" value="QHT75098.1"/>
    <property type="molecule type" value="Genomic_DNA"/>
</dbReference>
<accession>A0A6C0H3J0</accession>
<reference evidence="1" key="1">
    <citation type="journal article" date="2020" name="Nature">
        <title>Giant virus diversity and host interactions through global metagenomics.</title>
        <authorList>
            <person name="Schulz F."/>
            <person name="Roux S."/>
            <person name="Paez-Espino D."/>
            <person name="Jungbluth S."/>
            <person name="Walsh D.A."/>
            <person name="Denef V.J."/>
            <person name="McMahon K.D."/>
            <person name="Konstantinidis K.T."/>
            <person name="Eloe-Fadrosh E.A."/>
            <person name="Kyrpides N.C."/>
            <person name="Woyke T."/>
        </authorList>
    </citation>
    <scope>NUCLEOTIDE SEQUENCE</scope>
    <source>
        <strain evidence="1">GVMAG-M-3300023179-63</strain>
    </source>
</reference>
<organism evidence="1">
    <name type="scientific">viral metagenome</name>
    <dbReference type="NCBI Taxonomy" id="1070528"/>
    <lineage>
        <taxon>unclassified sequences</taxon>
        <taxon>metagenomes</taxon>
        <taxon>organismal metagenomes</taxon>
    </lineage>
</organism>
<protein>
    <recommendedName>
        <fullName evidence="2">Endonuclease/exonuclease/phosphatase domain-containing protein</fullName>
    </recommendedName>
</protein>
<evidence type="ECO:0008006" key="2">
    <source>
        <dbReference type="Google" id="ProtNLM"/>
    </source>
</evidence>
<dbReference type="InterPro" id="IPR036691">
    <property type="entry name" value="Endo/exonu/phosph_ase_sf"/>
</dbReference>